<proteinExistence type="predicted"/>
<organism evidence="2 3">
    <name type="scientific">Novipirellula herctigrandis</name>
    <dbReference type="NCBI Taxonomy" id="2527986"/>
    <lineage>
        <taxon>Bacteria</taxon>
        <taxon>Pseudomonadati</taxon>
        <taxon>Planctomycetota</taxon>
        <taxon>Planctomycetia</taxon>
        <taxon>Pirellulales</taxon>
        <taxon>Pirellulaceae</taxon>
        <taxon>Novipirellula</taxon>
    </lineage>
</organism>
<evidence type="ECO:0000256" key="1">
    <source>
        <dbReference type="SAM" id="SignalP"/>
    </source>
</evidence>
<dbReference type="EMBL" id="SJPJ01000001">
    <property type="protein sequence ID" value="TWT82554.1"/>
    <property type="molecule type" value="Genomic_DNA"/>
</dbReference>
<comment type="caution">
    <text evidence="2">The sequence shown here is derived from an EMBL/GenBank/DDBJ whole genome shotgun (WGS) entry which is preliminary data.</text>
</comment>
<evidence type="ECO:0000313" key="2">
    <source>
        <dbReference type="EMBL" id="TWT82554.1"/>
    </source>
</evidence>
<sequence precursor="true">MVKVATLLCSLFCVYAIAIHFAGMESIHTDVQLAVDSSAAPQHTGAIFLVRRLRTAIAAKGFGITIVEAIK</sequence>
<dbReference type="Proteomes" id="UP000315010">
    <property type="component" value="Unassembled WGS sequence"/>
</dbReference>
<evidence type="ECO:0000313" key="3">
    <source>
        <dbReference type="Proteomes" id="UP000315010"/>
    </source>
</evidence>
<feature type="signal peptide" evidence="1">
    <location>
        <begin position="1"/>
        <end position="18"/>
    </location>
</feature>
<protein>
    <submittedName>
        <fullName evidence="2">Uncharacterized protein</fullName>
    </submittedName>
</protein>
<gene>
    <name evidence="2" type="ORF">CA13_40170</name>
</gene>
<reference evidence="2 3" key="1">
    <citation type="submission" date="2019-02" db="EMBL/GenBank/DDBJ databases">
        <title>Deep-cultivation of Planctomycetes and their phenomic and genomic characterization uncovers novel biology.</title>
        <authorList>
            <person name="Wiegand S."/>
            <person name="Jogler M."/>
            <person name="Boedeker C."/>
            <person name="Pinto D."/>
            <person name="Vollmers J."/>
            <person name="Rivas-Marin E."/>
            <person name="Kohn T."/>
            <person name="Peeters S.H."/>
            <person name="Heuer A."/>
            <person name="Rast P."/>
            <person name="Oberbeckmann S."/>
            <person name="Bunk B."/>
            <person name="Jeske O."/>
            <person name="Meyerdierks A."/>
            <person name="Storesund J.E."/>
            <person name="Kallscheuer N."/>
            <person name="Luecker S."/>
            <person name="Lage O.M."/>
            <person name="Pohl T."/>
            <person name="Merkel B.J."/>
            <person name="Hornburger P."/>
            <person name="Mueller R.-W."/>
            <person name="Bruemmer F."/>
            <person name="Labrenz M."/>
            <person name="Spormann A.M."/>
            <person name="Op Den Camp H."/>
            <person name="Overmann J."/>
            <person name="Amann R."/>
            <person name="Jetten M.S.M."/>
            <person name="Mascher T."/>
            <person name="Medema M.H."/>
            <person name="Devos D.P."/>
            <person name="Kaster A.-K."/>
            <person name="Ovreas L."/>
            <person name="Rohde M."/>
            <person name="Galperin M.Y."/>
            <person name="Jogler C."/>
        </authorList>
    </citation>
    <scope>NUCLEOTIDE SEQUENCE [LARGE SCALE GENOMIC DNA]</scope>
    <source>
        <strain evidence="2 3">CA13</strain>
    </source>
</reference>
<keyword evidence="1" id="KW-0732">Signal</keyword>
<feature type="chain" id="PRO_5022975032" evidence="1">
    <location>
        <begin position="19"/>
        <end position="71"/>
    </location>
</feature>
<accession>A0A5C5Z5N0</accession>
<name>A0A5C5Z5N0_9BACT</name>
<keyword evidence="3" id="KW-1185">Reference proteome</keyword>
<dbReference type="AlphaFoldDB" id="A0A5C5Z5N0"/>